<sequence>MLAVLLLLSHKPLAGQRPENAVPDALDWWLSQVLSSLVCGSNSKLHPLLETARKLSPHPSAIYHFMASGEVAKPLIPLRHRWSPRSLFAPWVKPSLLLFGMSTSSGVLSQSQPWFLFVSHRLLCWVSRKSLQLSMTYPTPVPKRTPGAR</sequence>
<accession>A0A7J7W7L0</accession>
<evidence type="ECO:0000313" key="2">
    <source>
        <dbReference type="EMBL" id="KAF6333382.1"/>
    </source>
</evidence>
<dbReference type="EMBL" id="JACAGC010000011">
    <property type="protein sequence ID" value="KAF6333382.1"/>
    <property type="molecule type" value="Genomic_DNA"/>
</dbReference>
<evidence type="ECO:0000256" key="1">
    <source>
        <dbReference type="SAM" id="SignalP"/>
    </source>
</evidence>
<feature type="chain" id="PRO_5029848010" evidence="1">
    <location>
        <begin position="16"/>
        <end position="149"/>
    </location>
</feature>
<proteinExistence type="predicted"/>
<comment type="caution">
    <text evidence="2">The sequence shown here is derived from an EMBL/GenBank/DDBJ whole genome shotgun (WGS) entry which is preliminary data.</text>
</comment>
<name>A0A7J7W7L0_RHIFE</name>
<keyword evidence="1" id="KW-0732">Signal</keyword>
<feature type="signal peptide" evidence="1">
    <location>
        <begin position="1"/>
        <end position="15"/>
    </location>
</feature>
<evidence type="ECO:0000313" key="3">
    <source>
        <dbReference type="Proteomes" id="UP000585614"/>
    </source>
</evidence>
<dbReference type="AlphaFoldDB" id="A0A7J7W7L0"/>
<organism evidence="2 3">
    <name type="scientific">Rhinolophus ferrumequinum</name>
    <name type="common">Greater horseshoe bat</name>
    <dbReference type="NCBI Taxonomy" id="59479"/>
    <lineage>
        <taxon>Eukaryota</taxon>
        <taxon>Metazoa</taxon>
        <taxon>Chordata</taxon>
        <taxon>Craniata</taxon>
        <taxon>Vertebrata</taxon>
        <taxon>Euteleostomi</taxon>
        <taxon>Mammalia</taxon>
        <taxon>Eutheria</taxon>
        <taxon>Laurasiatheria</taxon>
        <taxon>Chiroptera</taxon>
        <taxon>Yinpterochiroptera</taxon>
        <taxon>Rhinolophoidea</taxon>
        <taxon>Rhinolophidae</taxon>
        <taxon>Rhinolophinae</taxon>
        <taxon>Rhinolophus</taxon>
    </lineage>
</organism>
<dbReference type="Proteomes" id="UP000585614">
    <property type="component" value="Unassembled WGS sequence"/>
</dbReference>
<gene>
    <name evidence="2" type="ORF">mRhiFer1_008142</name>
</gene>
<reference evidence="2 3" key="1">
    <citation type="journal article" date="2020" name="Nature">
        <title>Six reference-quality genomes reveal evolution of bat adaptations.</title>
        <authorList>
            <person name="Jebb D."/>
            <person name="Huang Z."/>
            <person name="Pippel M."/>
            <person name="Hughes G.M."/>
            <person name="Lavrichenko K."/>
            <person name="Devanna P."/>
            <person name="Winkler S."/>
            <person name="Jermiin L.S."/>
            <person name="Skirmuntt E.C."/>
            <person name="Katzourakis A."/>
            <person name="Burkitt-Gray L."/>
            <person name="Ray D.A."/>
            <person name="Sullivan K.A.M."/>
            <person name="Roscito J.G."/>
            <person name="Kirilenko B.M."/>
            <person name="Davalos L.M."/>
            <person name="Corthals A.P."/>
            <person name="Power M.L."/>
            <person name="Jones G."/>
            <person name="Ransome R.D."/>
            <person name="Dechmann D.K.N."/>
            <person name="Locatelli A.G."/>
            <person name="Puechmaille S.J."/>
            <person name="Fedrigo O."/>
            <person name="Jarvis E.D."/>
            <person name="Hiller M."/>
            <person name="Vernes S.C."/>
            <person name="Myers E.W."/>
            <person name="Teeling E.C."/>
        </authorList>
    </citation>
    <scope>NUCLEOTIDE SEQUENCE [LARGE SCALE GENOMIC DNA]</scope>
    <source>
        <strain evidence="2">MRhiFer1</strain>
        <tissue evidence="2">Lung</tissue>
    </source>
</reference>
<protein>
    <submittedName>
        <fullName evidence="2">Uncharacterized protein</fullName>
    </submittedName>
</protein>